<dbReference type="Proteomes" id="UP000515819">
    <property type="component" value="Chromosome"/>
</dbReference>
<dbReference type="AlphaFoldDB" id="A0A7G9FMG5"/>
<sequence length="234" mass="26105">MLQKIMEVSTGVYILWGLGVLGVLMKILANAYMSKMVRASTNLGETKRKKLRNMCRQYENKKGFGLCGGDEEAYAESFVRGLKFLTRPMEFWNRSGTVLSLVVCGTMAGAYLYYDPSWRGSPDMQFFLANSILVCACLLVLDHILVINNKVEILKANIRGYLERIPKPREQTAAAVRPFVVKQEMSAEKGEHADNDGSPQTDASGEESEGGTMQEKESAASEETLNRFLAEFFS</sequence>
<dbReference type="EMBL" id="CP060632">
    <property type="protein sequence ID" value="QNL99746.1"/>
    <property type="molecule type" value="Genomic_DNA"/>
</dbReference>
<evidence type="ECO:0000313" key="4">
    <source>
        <dbReference type="Proteomes" id="UP000515819"/>
    </source>
</evidence>
<organism evidence="3 4">
    <name type="scientific">Wujia chipingensis</name>
    <dbReference type="NCBI Taxonomy" id="2763670"/>
    <lineage>
        <taxon>Bacteria</taxon>
        <taxon>Bacillati</taxon>
        <taxon>Bacillota</taxon>
        <taxon>Clostridia</taxon>
        <taxon>Lachnospirales</taxon>
        <taxon>Lachnospiraceae</taxon>
        <taxon>Wujia</taxon>
    </lineage>
</organism>
<feature type="transmembrane region" description="Helical" evidence="2">
    <location>
        <begin position="12"/>
        <end position="33"/>
    </location>
</feature>
<feature type="compositionally biased region" description="Basic and acidic residues" evidence="1">
    <location>
        <begin position="185"/>
        <end position="195"/>
    </location>
</feature>
<proteinExistence type="predicted"/>
<keyword evidence="4" id="KW-1185">Reference proteome</keyword>
<keyword evidence="2" id="KW-0472">Membrane</keyword>
<feature type="region of interest" description="Disordered" evidence="1">
    <location>
        <begin position="184"/>
        <end position="225"/>
    </location>
</feature>
<accession>A0A7G9FMG5</accession>
<evidence type="ECO:0000313" key="3">
    <source>
        <dbReference type="EMBL" id="QNL99746.1"/>
    </source>
</evidence>
<gene>
    <name evidence="3" type="ORF">H9Q76_00065</name>
</gene>
<feature type="transmembrane region" description="Helical" evidence="2">
    <location>
        <begin position="126"/>
        <end position="147"/>
    </location>
</feature>
<dbReference type="KEGG" id="wcp:H9Q76_00065"/>
<keyword evidence="2" id="KW-0812">Transmembrane</keyword>
<feature type="transmembrane region" description="Helical" evidence="2">
    <location>
        <begin position="91"/>
        <end position="114"/>
    </location>
</feature>
<reference evidence="3 4" key="1">
    <citation type="submission" date="2020-08" db="EMBL/GenBank/DDBJ databases">
        <authorList>
            <person name="Liu C."/>
            <person name="Sun Q."/>
        </authorList>
    </citation>
    <scope>NUCLEOTIDE SEQUENCE [LARGE SCALE GENOMIC DNA]</scope>
    <source>
        <strain evidence="3 4">NSJ-4</strain>
    </source>
</reference>
<evidence type="ECO:0000256" key="1">
    <source>
        <dbReference type="SAM" id="MobiDB-lite"/>
    </source>
</evidence>
<dbReference type="RefSeq" id="WP_021984029.1">
    <property type="nucleotide sequence ID" value="NZ_CP060632.1"/>
</dbReference>
<evidence type="ECO:0000256" key="2">
    <source>
        <dbReference type="SAM" id="Phobius"/>
    </source>
</evidence>
<keyword evidence="2" id="KW-1133">Transmembrane helix</keyword>
<name>A0A7G9FMG5_9FIRM</name>
<protein>
    <submittedName>
        <fullName evidence="3">Uncharacterized protein</fullName>
    </submittedName>
</protein>